<dbReference type="Proteomes" id="UP000051934">
    <property type="component" value="Unassembled WGS sequence"/>
</dbReference>
<proteinExistence type="predicted"/>
<dbReference type="Pfam" id="PF13709">
    <property type="entry name" value="DUF4159"/>
    <property type="match status" value="1"/>
</dbReference>
<feature type="domain" description="DUF4159" evidence="1">
    <location>
        <begin position="84"/>
        <end position="293"/>
    </location>
</feature>
<dbReference type="EMBL" id="LIBB01000065">
    <property type="protein sequence ID" value="KRO72484.1"/>
    <property type="molecule type" value="Genomic_DNA"/>
</dbReference>
<dbReference type="InterPro" id="IPR025297">
    <property type="entry name" value="DUF4159"/>
</dbReference>
<evidence type="ECO:0000313" key="2">
    <source>
        <dbReference type="EMBL" id="KRO72484.1"/>
    </source>
</evidence>
<evidence type="ECO:0000313" key="3">
    <source>
        <dbReference type="Proteomes" id="UP000051934"/>
    </source>
</evidence>
<sequence>MKKPIQKPALQARTSPKLAPSLCVLMVFFLGISISYAQNLRFDELAPDGEDLSVYGDDITEFQWVRGRYTNHGAGQGGFGRRRGGGWWDTDFPDSDENFLRGVQRYTNVDTNPKNYTYVELTDPQLFENIFLYMNWKRVPIGYPMSGPNFSAPEVTALREFMLRGGFVLVDDFWGQPHLDDMFVEIRKIFPEREITRLESDHEVFHIFFDIDEVAQVPGRMVTWDYGGFLNKDDPQYPPAVYAVLDDDGRVMLAANYNTDLGDGWEHTFYAGYPTQSTNDAYKIGINYLIYAFSH</sequence>
<reference evidence="2 3" key="1">
    <citation type="submission" date="2015-10" db="EMBL/GenBank/DDBJ databases">
        <title>Metagenome-Assembled Genomes uncover a global brackish microbiome.</title>
        <authorList>
            <person name="Hugerth L.W."/>
            <person name="Larsson J."/>
            <person name="Alneberg J."/>
            <person name="Lindh M.V."/>
            <person name="Legrand C."/>
            <person name="Pinhassi J."/>
            <person name="Andersson A.F."/>
        </authorList>
    </citation>
    <scope>NUCLEOTIDE SEQUENCE [LARGE SCALE GENOMIC DNA]</scope>
    <source>
        <strain evidence="2">BACL4 MAG-120507-bin80</strain>
    </source>
</reference>
<organism evidence="2 3">
    <name type="scientific">OM182 bacterium BACL3 MAG-120507-bin80</name>
    <dbReference type="NCBI Taxonomy" id="1655577"/>
    <lineage>
        <taxon>Bacteria</taxon>
        <taxon>Pseudomonadati</taxon>
        <taxon>Pseudomonadota</taxon>
        <taxon>Gammaproteobacteria</taxon>
        <taxon>OMG group</taxon>
        <taxon>OM182 clade</taxon>
    </lineage>
</organism>
<accession>A0A0R2SCF1</accession>
<gene>
    <name evidence="2" type="ORF">ABR69_06130</name>
</gene>
<dbReference type="AlphaFoldDB" id="A0A0R2SCF1"/>
<protein>
    <recommendedName>
        <fullName evidence="1">DUF4159 domain-containing protein</fullName>
    </recommendedName>
</protein>
<dbReference type="Gene3D" id="3.40.50.12140">
    <property type="entry name" value="Domain of unknown function DUF4159"/>
    <property type="match status" value="1"/>
</dbReference>
<evidence type="ECO:0000259" key="1">
    <source>
        <dbReference type="Pfam" id="PF13709"/>
    </source>
</evidence>
<name>A0A0R2SCF1_9GAMM</name>
<comment type="caution">
    <text evidence="2">The sequence shown here is derived from an EMBL/GenBank/DDBJ whole genome shotgun (WGS) entry which is preliminary data.</text>
</comment>